<dbReference type="PROSITE" id="PS50082">
    <property type="entry name" value="WD_REPEATS_2"/>
    <property type="match status" value="2"/>
</dbReference>
<name>A0A8S1N9Y0_9CILI</name>
<proteinExistence type="predicted"/>
<comment type="caution">
    <text evidence="2">The sequence shown here is derived from an EMBL/GenBank/DDBJ whole genome shotgun (WGS) entry which is preliminary data.</text>
</comment>
<dbReference type="GO" id="GO:0097361">
    <property type="term" value="C:cytosolic [4Fe-4S] assembly targeting complex"/>
    <property type="evidence" value="ECO:0007669"/>
    <property type="project" value="TreeGrafter"/>
</dbReference>
<keyword evidence="1" id="KW-0853">WD repeat</keyword>
<dbReference type="Proteomes" id="UP000692954">
    <property type="component" value="Unassembled WGS sequence"/>
</dbReference>
<feature type="repeat" description="WD" evidence="1">
    <location>
        <begin position="101"/>
        <end position="134"/>
    </location>
</feature>
<dbReference type="OrthoDB" id="284782at2759"/>
<dbReference type="PANTHER" id="PTHR19920">
    <property type="entry name" value="WD40 PROTEIN CIAO1"/>
    <property type="match status" value="1"/>
</dbReference>
<reference evidence="2" key="1">
    <citation type="submission" date="2021-01" db="EMBL/GenBank/DDBJ databases">
        <authorList>
            <consortium name="Genoscope - CEA"/>
            <person name="William W."/>
        </authorList>
    </citation>
    <scope>NUCLEOTIDE SEQUENCE</scope>
</reference>
<accession>A0A8S1N9Y0</accession>
<protein>
    <recommendedName>
        <fullName evidence="4">WD domain, G-beta repeat protein</fullName>
    </recommendedName>
</protein>
<evidence type="ECO:0008006" key="4">
    <source>
        <dbReference type="Google" id="ProtNLM"/>
    </source>
</evidence>
<organism evidence="2 3">
    <name type="scientific">Paramecium sonneborni</name>
    <dbReference type="NCBI Taxonomy" id="65129"/>
    <lineage>
        <taxon>Eukaryota</taxon>
        <taxon>Sar</taxon>
        <taxon>Alveolata</taxon>
        <taxon>Ciliophora</taxon>
        <taxon>Intramacronucleata</taxon>
        <taxon>Oligohymenophorea</taxon>
        <taxon>Peniculida</taxon>
        <taxon>Parameciidae</taxon>
        <taxon>Paramecium</taxon>
    </lineage>
</organism>
<dbReference type="Pfam" id="PF00400">
    <property type="entry name" value="WD40"/>
    <property type="match status" value="3"/>
</dbReference>
<evidence type="ECO:0000256" key="1">
    <source>
        <dbReference type="PROSITE-ProRule" id="PRU00221"/>
    </source>
</evidence>
<evidence type="ECO:0000313" key="3">
    <source>
        <dbReference type="Proteomes" id="UP000692954"/>
    </source>
</evidence>
<feature type="repeat" description="WD" evidence="1">
    <location>
        <begin position="56"/>
        <end position="97"/>
    </location>
</feature>
<dbReference type="GO" id="GO:0016226">
    <property type="term" value="P:iron-sulfur cluster assembly"/>
    <property type="evidence" value="ECO:0007669"/>
    <property type="project" value="TreeGrafter"/>
</dbReference>
<dbReference type="AlphaFoldDB" id="A0A8S1N9Y0"/>
<dbReference type="InterPro" id="IPR001680">
    <property type="entry name" value="WD40_rpt"/>
</dbReference>
<dbReference type="EMBL" id="CAJJDN010000049">
    <property type="protein sequence ID" value="CAD8085805.1"/>
    <property type="molecule type" value="Genomic_DNA"/>
</dbReference>
<sequence length="336" mass="39147">MSPFNYQLLPEMTLKYQDFCKAIAINFDNSIVLLSAGTKINIFYFKEGYLKLLQKLRKHSNYVHTLNMFRNNQNFISSASDSQIFIWNINLNQNSKYLIKLKEHSQSVNCLLIRQPQEDLIISGSSDKSIKFWSQNSTSTKTWSCFQTINKHTSDIFGMSINEEGNRLLSCANDKTILITECQMNGLWCIKQRIDVKISGGRVTFIKNELFVFLPNISPDGETFEGSEQIELYRLNQCSQQYIKCNTIPIKGGDNDCTPCFPQLYNNSKQILICKNGEYVNFLQFDVFHSLEYQCKFQFAINFFSNRTFGTLSQDGQYFITWCYKTEQIQIRKFKN</sequence>
<dbReference type="PANTHER" id="PTHR19920:SF0">
    <property type="entry name" value="CYTOSOLIC IRON-SULFUR PROTEIN ASSEMBLY PROTEIN CIAO1-RELATED"/>
    <property type="match status" value="1"/>
</dbReference>
<dbReference type="PROSITE" id="PS50294">
    <property type="entry name" value="WD_REPEATS_REGION"/>
    <property type="match status" value="2"/>
</dbReference>
<dbReference type="SMART" id="SM00320">
    <property type="entry name" value="WD40"/>
    <property type="match status" value="3"/>
</dbReference>
<gene>
    <name evidence="2" type="ORF">PSON_ATCC_30995.1.T0490025</name>
</gene>
<evidence type="ECO:0000313" key="2">
    <source>
        <dbReference type="EMBL" id="CAD8085805.1"/>
    </source>
</evidence>
<keyword evidence="3" id="KW-1185">Reference proteome</keyword>